<dbReference type="EMBL" id="AABQDW010000008">
    <property type="protein sequence ID" value="EAI5408159.1"/>
    <property type="molecule type" value="Genomic_DNA"/>
</dbReference>
<evidence type="ECO:0000313" key="2">
    <source>
        <dbReference type="EMBL" id="EAI8859783.1"/>
    </source>
</evidence>
<evidence type="ECO:0000313" key="1">
    <source>
        <dbReference type="EMBL" id="EAI5408159.1"/>
    </source>
</evidence>
<evidence type="ECO:0000313" key="4">
    <source>
        <dbReference type="Proteomes" id="UP000557842"/>
    </source>
</evidence>
<evidence type="ECO:0000313" key="3">
    <source>
        <dbReference type="Proteomes" id="UP000535509"/>
    </source>
</evidence>
<reference evidence="1 4" key="1">
    <citation type="submission" date="2018-05" db="EMBL/GenBank/DDBJ databases">
        <authorList>
            <consortium name="PulseNet: The National Subtyping Network for Foodborne Disease Surveillance"/>
            <person name="Tarr C.L."/>
            <person name="Trees E."/>
            <person name="Katz L.S."/>
            <person name="Carleton-Romer H.A."/>
            <person name="Stroika S."/>
            <person name="Kucerova Z."/>
            <person name="Roache K.F."/>
            <person name="Sabol A.L."/>
            <person name="Besser J."/>
            <person name="Gerner-Smidt P."/>
        </authorList>
    </citation>
    <scope>NUCLEOTIDE SEQUENCE [LARGE SCALE GENOMIC DNA]</scope>
    <source>
        <strain evidence="1 4">2016D-0221</strain>
        <strain evidence="2 3">PNUSAC001503</strain>
    </source>
</reference>
<organism evidence="1 4">
    <name type="scientific">Campylobacter fetus</name>
    <dbReference type="NCBI Taxonomy" id="196"/>
    <lineage>
        <taxon>Bacteria</taxon>
        <taxon>Pseudomonadati</taxon>
        <taxon>Campylobacterota</taxon>
        <taxon>Epsilonproteobacteria</taxon>
        <taxon>Campylobacterales</taxon>
        <taxon>Campylobacteraceae</taxon>
        <taxon>Campylobacter</taxon>
    </lineage>
</organism>
<dbReference type="RefSeq" id="WP_002849086.1">
    <property type="nucleotide sequence ID" value="NZ_AABUZP020000005.1"/>
</dbReference>
<protein>
    <recommendedName>
        <fullName evidence="5">Exporting protein</fullName>
    </recommendedName>
</protein>
<dbReference type="EMBL" id="AABTCC010000028">
    <property type="protein sequence ID" value="EAI8859783.1"/>
    <property type="molecule type" value="Genomic_DNA"/>
</dbReference>
<keyword evidence="3" id="KW-1185">Reference proteome</keyword>
<accession>A0A5L4IFY0</accession>
<dbReference type="Proteomes" id="UP000535509">
    <property type="component" value="Unassembled WGS sequence"/>
</dbReference>
<sequence>MSKISLFLIIGIFLNLNAAAPKFEYVKQFELKKDEKAWIIYTDRKDGTKDIFEFSWTLYDNTNMVLHTKFRNYPRQIMLSLRRGLELYKQIILANTRLEKQDEVALYLEFAEFKKGIAVFKAYTYDNAKRIEVEYKPDKGD</sequence>
<gene>
    <name evidence="1" type="ORF">BVH53_05525</name>
    <name evidence="2" type="ORF">CX802_08080</name>
</gene>
<name>A0A5L4IFY0_CAMFE</name>
<dbReference type="GeneID" id="61064527"/>
<dbReference type="Proteomes" id="UP000557842">
    <property type="component" value="Unassembled WGS sequence"/>
</dbReference>
<evidence type="ECO:0008006" key="5">
    <source>
        <dbReference type="Google" id="ProtNLM"/>
    </source>
</evidence>
<comment type="caution">
    <text evidence="1">The sequence shown here is derived from an EMBL/GenBank/DDBJ whole genome shotgun (WGS) entry which is preliminary data.</text>
</comment>
<dbReference type="OMA" id="FTMPPNE"/>
<dbReference type="AlphaFoldDB" id="A0A5L4IFY0"/>
<proteinExistence type="predicted"/>